<dbReference type="SMART" id="SM00896">
    <property type="entry name" value="FDX-ACB"/>
    <property type="match status" value="1"/>
</dbReference>
<keyword evidence="9" id="KW-0496">Mitochondrion</keyword>
<dbReference type="NCBIfam" id="TIGR00469">
    <property type="entry name" value="pheS_mito"/>
    <property type="match status" value="1"/>
</dbReference>
<name>A0AAN6F137_EXODE</name>
<feature type="region of interest" description="Disordered" evidence="15">
    <location>
        <begin position="54"/>
        <end position="91"/>
    </location>
</feature>
<dbReference type="InterPro" id="IPR045864">
    <property type="entry name" value="aa-tRNA-synth_II/BPL/LPL"/>
</dbReference>
<evidence type="ECO:0000256" key="12">
    <source>
        <dbReference type="ARBA" id="ARBA00049255"/>
    </source>
</evidence>
<dbReference type="GO" id="GO:0005759">
    <property type="term" value="C:mitochondrial matrix"/>
    <property type="evidence" value="ECO:0007669"/>
    <property type="project" value="UniProtKB-SubCell"/>
</dbReference>
<evidence type="ECO:0000256" key="2">
    <source>
        <dbReference type="ARBA" id="ARBA00008226"/>
    </source>
</evidence>
<dbReference type="InterPro" id="IPR006195">
    <property type="entry name" value="aa-tRNA-synth_II"/>
</dbReference>
<evidence type="ECO:0000256" key="4">
    <source>
        <dbReference type="ARBA" id="ARBA00022598"/>
    </source>
</evidence>
<evidence type="ECO:0000313" key="18">
    <source>
        <dbReference type="EMBL" id="KAJ8995317.1"/>
    </source>
</evidence>
<dbReference type="GO" id="GO:0004826">
    <property type="term" value="F:phenylalanine-tRNA ligase activity"/>
    <property type="evidence" value="ECO:0007669"/>
    <property type="project" value="UniProtKB-EC"/>
</dbReference>
<comment type="similarity">
    <text evidence="2">Belongs to the class-II aminoacyl-tRNA synthetase family.</text>
</comment>
<comment type="function">
    <text evidence="13">Is responsible for the charging of tRNA(Phe) with phenylalanine in mitochondrial translation.</text>
</comment>
<dbReference type="PROSITE" id="PS50862">
    <property type="entry name" value="AA_TRNA_LIGASE_II"/>
    <property type="match status" value="1"/>
</dbReference>
<comment type="catalytic activity">
    <reaction evidence="12">
        <text>tRNA(Phe) + L-phenylalanine + ATP = L-phenylalanyl-tRNA(Phe) + AMP + diphosphate + H(+)</text>
        <dbReference type="Rhea" id="RHEA:19413"/>
        <dbReference type="Rhea" id="RHEA-COMP:9668"/>
        <dbReference type="Rhea" id="RHEA-COMP:9699"/>
        <dbReference type="ChEBI" id="CHEBI:15378"/>
        <dbReference type="ChEBI" id="CHEBI:30616"/>
        <dbReference type="ChEBI" id="CHEBI:33019"/>
        <dbReference type="ChEBI" id="CHEBI:58095"/>
        <dbReference type="ChEBI" id="CHEBI:78442"/>
        <dbReference type="ChEBI" id="CHEBI:78531"/>
        <dbReference type="ChEBI" id="CHEBI:456215"/>
        <dbReference type="EC" id="6.1.1.20"/>
    </reaction>
</comment>
<accession>A0AAN6F137</accession>
<dbReference type="GO" id="GO:0005524">
    <property type="term" value="F:ATP binding"/>
    <property type="evidence" value="ECO:0007669"/>
    <property type="project" value="UniProtKB-KW"/>
</dbReference>
<evidence type="ECO:0000256" key="11">
    <source>
        <dbReference type="ARBA" id="ARBA00031194"/>
    </source>
</evidence>
<evidence type="ECO:0000259" key="16">
    <source>
        <dbReference type="PROSITE" id="PS50862"/>
    </source>
</evidence>
<dbReference type="InterPro" id="IPR002319">
    <property type="entry name" value="Phenylalanyl-tRNA_Synthase"/>
</dbReference>
<keyword evidence="6" id="KW-0067">ATP-binding</keyword>
<dbReference type="GO" id="GO:0000049">
    <property type="term" value="F:tRNA binding"/>
    <property type="evidence" value="ECO:0007669"/>
    <property type="project" value="InterPro"/>
</dbReference>
<dbReference type="CDD" id="cd00496">
    <property type="entry name" value="PheRS_alpha_core"/>
    <property type="match status" value="1"/>
</dbReference>
<dbReference type="InterPro" id="IPR036690">
    <property type="entry name" value="Fdx_antiC-bd_sf"/>
</dbReference>
<dbReference type="Gene3D" id="3.30.930.10">
    <property type="entry name" value="Bira Bifunctional Protein, Domain 2"/>
    <property type="match status" value="1"/>
</dbReference>
<dbReference type="SUPFAM" id="SSF55681">
    <property type="entry name" value="Class II aaRS and biotin synthetases"/>
    <property type="match status" value="1"/>
</dbReference>
<evidence type="ECO:0000256" key="9">
    <source>
        <dbReference type="ARBA" id="ARBA00023128"/>
    </source>
</evidence>
<evidence type="ECO:0000256" key="8">
    <source>
        <dbReference type="ARBA" id="ARBA00022946"/>
    </source>
</evidence>
<organism evidence="18 19">
    <name type="scientific">Exophiala dermatitidis</name>
    <name type="common">Black yeast-like fungus</name>
    <name type="synonym">Wangiella dermatitidis</name>
    <dbReference type="NCBI Taxonomy" id="5970"/>
    <lineage>
        <taxon>Eukaryota</taxon>
        <taxon>Fungi</taxon>
        <taxon>Dikarya</taxon>
        <taxon>Ascomycota</taxon>
        <taxon>Pezizomycotina</taxon>
        <taxon>Eurotiomycetes</taxon>
        <taxon>Chaetothyriomycetidae</taxon>
        <taxon>Chaetothyriales</taxon>
        <taxon>Herpotrichiellaceae</taxon>
        <taxon>Exophiala</taxon>
    </lineage>
</organism>
<sequence>MQLLKTGAFVRAARSARIGVCGARTRASTSAPSSATATSTSFFVPSRCLSSEAAADTQRAFPEQSVDISREVDPAKTAPDGSHSNSDPDQERFKQKLKELGHGKKLVQDSLSGVNILGNPHVFDQTTNVSDSIIQLVGRNLYSSPDHPIAITRRLIESCFPKPTYNHFTVADPVVTTHENFDVLGFPEDHPGRSRTDTYYINSTHLLRTHTSAHQHAAFQSLVNDDAAKGYTICADVYRRDSIDKSHFPVFHQMEGARVWHLPLSAGSRYEAQLQRKDTIEKDVQEIPTTRLAVEDQATKFLKGSNPTQLEHDAEEVRFVVAHLKRSLEYLVNGVFEASREMIPPAQREKMGPLQARWIEAYFPFTSPSFELEVLWNGQWLELLGCGVIQQPILNNAGLKNSIGWAWGVGIERIAMLLFGIPDIRLFWSEDKRFLQQFKQGTITKFEPFSKYPPCYKDIAFWINSSPAAASPIGAESSSSSGVAAAAGGDATKASPAETQPAAFHENDIMEVVRDVAGNLVEDVQLVDEFVHPRTGRKSLCYRINYRSLERTLTNDEVNDLHNQVAAKMKSQFNIELR</sequence>
<dbReference type="Proteomes" id="UP001161757">
    <property type="component" value="Unassembled WGS sequence"/>
</dbReference>
<dbReference type="PANTHER" id="PTHR11538">
    <property type="entry name" value="PHENYLALANYL-TRNA SYNTHETASE"/>
    <property type="match status" value="1"/>
</dbReference>
<dbReference type="InterPro" id="IPR005121">
    <property type="entry name" value="Fdx_antiC-bd"/>
</dbReference>
<keyword evidence="10" id="KW-0030">Aminoacyl-tRNA synthetase</keyword>
<comment type="caution">
    <text evidence="18">The sequence shown here is derived from an EMBL/GenBank/DDBJ whole genome shotgun (WGS) entry which is preliminary data.</text>
</comment>
<evidence type="ECO:0000256" key="10">
    <source>
        <dbReference type="ARBA" id="ARBA00023146"/>
    </source>
</evidence>
<proteinExistence type="inferred from homology"/>
<dbReference type="EMBL" id="JAJGCB010000001">
    <property type="protein sequence ID" value="KAJ8995317.1"/>
    <property type="molecule type" value="Genomic_DNA"/>
</dbReference>
<gene>
    <name evidence="18" type="primary">MSF1</name>
    <name evidence="18" type="ORF">HRR80_000093</name>
</gene>
<evidence type="ECO:0000256" key="1">
    <source>
        <dbReference type="ARBA" id="ARBA00004305"/>
    </source>
</evidence>
<dbReference type="Pfam" id="PF01409">
    <property type="entry name" value="tRNA-synt_2d"/>
    <property type="match status" value="2"/>
</dbReference>
<keyword evidence="4 18" id="KW-0436">Ligase</keyword>
<dbReference type="Pfam" id="PF03147">
    <property type="entry name" value="FDX-ACB"/>
    <property type="match status" value="1"/>
</dbReference>
<feature type="domain" description="Aminoacyl-transfer RNA synthetases class-II family profile" evidence="16">
    <location>
        <begin position="235"/>
        <end position="448"/>
    </location>
</feature>
<dbReference type="Gene3D" id="3.30.70.380">
    <property type="entry name" value="Ferrodoxin-fold anticodon-binding domain"/>
    <property type="match status" value="1"/>
</dbReference>
<dbReference type="GO" id="GO:0006432">
    <property type="term" value="P:phenylalanyl-tRNA aminoacylation"/>
    <property type="evidence" value="ECO:0007669"/>
    <property type="project" value="InterPro"/>
</dbReference>
<protein>
    <recommendedName>
        <fullName evidence="14">Phenylalanine--tRNA ligase, mitochondrial</fullName>
        <ecNumber evidence="3">6.1.1.20</ecNumber>
    </recommendedName>
    <alternativeName>
        <fullName evidence="11">Phenylalanyl-tRNA synthetase</fullName>
    </alternativeName>
</protein>
<keyword evidence="5" id="KW-0547">Nucleotide-binding</keyword>
<dbReference type="FunFam" id="3.30.930.10:FF:000053">
    <property type="entry name" value="Phenylalanyl-tRNA synthetase mitochondrial"/>
    <property type="match status" value="1"/>
</dbReference>
<evidence type="ECO:0000256" key="15">
    <source>
        <dbReference type="SAM" id="MobiDB-lite"/>
    </source>
</evidence>
<keyword evidence="8" id="KW-0809">Transit peptide</keyword>
<dbReference type="PROSITE" id="PS51447">
    <property type="entry name" value="FDX_ACB"/>
    <property type="match status" value="1"/>
</dbReference>
<dbReference type="AlphaFoldDB" id="A0AAN6F137"/>
<evidence type="ECO:0000256" key="13">
    <source>
        <dbReference type="ARBA" id="ARBA00057761"/>
    </source>
</evidence>
<dbReference type="EC" id="6.1.1.20" evidence="3"/>
<evidence type="ECO:0000256" key="3">
    <source>
        <dbReference type="ARBA" id="ARBA00012814"/>
    </source>
</evidence>
<comment type="subcellular location">
    <subcellularLocation>
        <location evidence="1">Mitochondrion matrix</location>
    </subcellularLocation>
</comment>
<dbReference type="PANTHER" id="PTHR11538:SF41">
    <property type="entry name" value="PHENYLALANINE--TRNA LIGASE, MITOCHONDRIAL"/>
    <property type="match status" value="1"/>
</dbReference>
<evidence type="ECO:0000259" key="17">
    <source>
        <dbReference type="PROSITE" id="PS51447"/>
    </source>
</evidence>
<evidence type="ECO:0000256" key="6">
    <source>
        <dbReference type="ARBA" id="ARBA00022840"/>
    </source>
</evidence>
<evidence type="ECO:0000256" key="7">
    <source>
        <dbReference type="ARBA" id="ARBA00022917"/>
    </source>
</evidence>
<dbReference type="InterPro" id="IPR004530">
    <property type="entry name" value="Phe-tRNA-synth_IIc_mito"/>
</dbReference>
<evidence type="ECO:0000256" key="5">
    <source>
        <dbReference type="ARBA" id="ARBA00022741"/>
    </source>
</evidence>
<keyword evidence="7" id="KW-0648">Protein biosynthesis</keyword>
<evidence type="ECO:0000256" key="14">
    <source>
        <dbReference type="ARBA" id="ARBA00073229"/>
    </source>
</evidence>
<feature type="domain" description="FDX-ACB" evidence="17">
    <location>
        <begin position="450"/>
        <end position="578"/>
    </location>
</feature>
<dbReference type="SUPFAM" id="SSF54991">
    <property type="entry name" value="Anticodon-binding domain of PheRS"/>
    <property type="match status" value="1"/>
</dbReference>
<reference evidence="18" key="1">
    <citation type="submission" date="2023-01" db="EMBL/GenBank/DDBJ databases">
        <title>Exophiala dermititidis isolated from Cystic Fibrosis Patient.</title>
        <authorList>
            <person name="Kurbessoian T."/>
            <person name="Crocker A."/>
            <person name="Murante D."/>
            <person name="Hogan D.A."/>
            <person name="Stajich J.E."/>
        </authorList>
    </citation>
    <scope>NUCLEOTIDE SEQUENCE</scope>
    <source>
        <strain evidence="18">Ex8</strain>
    </source>
</reference>
<evidence type="ECO:0000313" key="19">
    <source>
        <dbReference type="Proteomes" id="UP001161757"/>
    </source>
</evidence>